<comment type="caution">
    <text evidence="1">The sequence shown here is derived from an EMBL/GenBank/DDBJ whole genome shotgun (WGS) entry which is preliminary data.</text>
</comment>
<reference evidence="1 2" key="1">
    <citation type="submission" date="2021-06" db="EMBL/GenBank/DDBJ databases">
        <title>Caerostris extrusa draft genome.</title>
        <authorList>
            <person name="Kono N."/>
            <person name="Arakawa K."/>
        </authorList>
    </citation>
    <scope>NUCLEOTIDE SEQUENCE [LARGE SCALE GENOMIC DNA]</scope>
</reference>
<dbReference type="EMBL" id="BPLR01017758">
    <property type="protein sequence ID" value="GIY94211.1"/>
    <property type="molecule type" value="Genomic_DNA"/>
</dbReference>
<dbReference type="AlphaFoldDB" id="A0AAV4XGX5"/>
<name>A0AAV4XGX5_CAEEX</name>
<evidence type="ECO:0000313" key="2">
    <source>
        <dbReference type="Proteomes" id="UP001054945"/>
    </source>
</evidence>
<sequence length="77" mass="8892">MPPGKTFMIFHDKILKSRFSSGKNICYLPSLERNSHKYVTDGVLQSKKNGNSIRFAYQRYDALTLWEVNKFVSSSTN</sequence>
<keyword evidence="2" id="KW-1185">Reference proteome</keyword>
<protein>
    <submittedName>
        <fullName evidence="1">Uncharacterized protein</fullName>
    </submittedName>
</protein>
<organism evidence="1 2">
    <name type="scientific">Caerostris extrusa</name>
    <name type="common">Bark spider</name>
    <name type="synonym">Caerostris bankana</name>
    <dbReference type="NCBI Taxonomy" id="172846"/>
    <lineage>
        <taxon>Eukaryota</taxon>
        <taxon>Metazoa</taxon>
        <taxon>Ecdysozoa</taxon>
        <taxon>Arthropoda</taxon>
        <taxon>Chelicerata</taxon>
        <taxon>Arachnida</taxon>
        <taxon>Araneae</taxon>
        <taxon>Araneomorphae</taxon>
        <taxon>Entelegynae</taxon>
        <taxon>Araneoidea</taxon>
        <taxon>Araneidae</taxon>
        <taxon>Caerostris</taxon>
    </lineage>
</organism>
<dbReference type="Proteomes" id="UP001054945">
    <property type="component" value="Unassembled WGS sequence"/>
</dbReference>
<accession>A0AAV4XGX5</accession>
<proteinExistence type="predicted"/>
<evidence type="ECO:0000313" key="1">
    <source>
        <dbReference type="EMBL" id="GIY94211.1"/>
    </source>
</evidence>
<gene>
    <name evidence="1" type="ORF">CEXT_98511</name>
</gene>